<keyword evidence="3" id="KW-1185">Reference proteome</keyword>
<comment type="caution">
    <text evidence="2">The sequence shown here is derived from an EMBL/GenBank/DDBJ whole genome shotgun (WGS) entry which is preliminary data.</text>
</comment>
<evidence type="ECO:0000259" key="1">
    <source>
        <dbReference type="Pfam" id="PF03713"/>
    </source>
</evidence>
<sequence length="204" mass="21084">MDPGLTVRVRPVPRARRTRRPHLVALLAVLLAGGCTGGSGTAAPATPPGSTPASTPASLAGVDAPFLTAMVAHTERTLEIVRLVEGRLTDAQLRTLLDAIEATESDELRTMRTWLRDAGRPTSGGGHDHAGHAGADDLARLRAASPAEVDRELRAVLSAHQRAAADLAHAHLTAGGSVPVRELAERVARSRTAQIALLAGPAGG</sequence>
<feature type="domain" description="DUF305" evidence="1">
    <location>
        <begin position="63"/>
        <end position="198"/>
    </location>
</feature>
<dbReference type="InterPro" id="IPR005183">
    <property type="entry name" value="DUF305_CopM-like"/>
</dbReference>
<evidence type="ECO:0000313" key="3">
    <source>
        <dbReference type="Proteomes" id="UP000783871"/>
    </source>
</evidence>
<dbReference type="RefSeq" id="WP_168000003.1">
    <property type="nucleotide sequence ID" value="NZ_JAATEO010000005.1"/>
</dbReference>
<dbReference type="EMBL" id="JAATEO010000005">
    <property type="protein sequence ID" value="NJP31586.1"/>
    <property type="molecule type" value="Genomic_DNA"/>
</dbReference>
<name>A0ABX0Z1B8_9ACTN</name>
<proteinExistence type="predicted"/>
<reference evidence="2 3" key="1">
    <citation type="submission" date="2020-03" db="EMBL/GenBank/DDBJ databases">
        <title>WGS of actinomycetes isolated from Thailand.</title>
        <authorList>
            <person name="Thawai C."/>
        </authorList>
    </citation>
    <scope>NUCLEOTIDE SEQUENCE [LARGE SCALE GENOMIC DNA]</scope>
    <source>
        <strain evidence="2 3">HSS6-12</strain>
    </source>
</reference>
<gene>
    <name evidence="2" type="ORF">HCJ94_06185</name>
</gene>
<evidence type="ECO:0000313" key="2">
    <source>
        <dbReference type="EMBL" id="NJP31586.1"/>
    </source>
</evidence>
<accession>A0ABX0Z1B8</accession>
<dbReference type="Proteomes" id="UP000783871">
    <property type="component" value="Unassembled WGS sequence"/>
</dbReference>
<dbReference type="Pfam" id="PF03713">
    <property type="entry name" value="DUF305"/>
    <property type="match status" value="1"/>
</dbReference>
<dbReference type="Gene3D" id="1.20.1260.10">
    <property type="match status" value="1"/>
</dbReference>
<organism evidence="2 3">
    <name type="scientific">Micromonospora thermarum</name>
    <dbReference type="NCBI Taxonomy" id="2720024"/>
    <lineage>
        <taxon>Bacteria</taxon>
        <taxon>Bacillati</taxon>
        <taxon>Actinomycetota</taxon>
        <taxon>Actinomycetes</taxon>
        <taxon>Micromonosporales</taxon>
        <taxon>Micromonosporaceae</taxon>
        <taxon>Micromonospora</taxon>
    </lineage>
</organism>
<dbReference type="InterPro" id="IPR012347">
    <property type="entry name" value="Ferritin-like"/>
</dbReference>
<protein>
    <submittedName>
        <fullName evidence="2">DUF305 domain-containing protein</fullName>
    </submittedName>
</protein>